<name>A0A8D8TQP1_9HEMI</name>
<dbReference type="EMBL" id="HBUF01293356">
    <property type="protein sequence ID" value="CAG6689666.1"/>
    <property type="molecule type" value="Transcribed_RNA"/>
</dbReference>
<protein>
    <submittedName>
        <fullName evidence="1">Uncharacterized protein</fullName>
    </submittedName>
</protein>
<accession>A0A8D8TQP1</accession>
<reference evidence="1" key="1">
    <citation type="submission" date="2021-05" db="EMBL/GenBank/DDBJ databases">
        <authorList>
            <person name="Alioto T."/>
            <person name="Alioto T."/>
            <person name="Gomez Garrido J."/>
        </authorList>
    </citation>
    <scope>NUCLEOTIDE SEQUENCE</scope>
</reference>
<sequence length="145" mass="16771">MLVPLELDRSIIFIALLIDSSPSPSSSSSTFPLLDLLLSFLPFLLFFHPLRQCLPFIIFHHVTEPHRFLVVNFIIDTRVRYDSNWFWCWLCPCRGRDTIVRPQIDRSFVRLPFDQLVPVFFKLASGDCVGLEAGYFARRSKVGHG</sequence>
<proteinExistence type="predicted"/>
<organism evidence="1">
    <name type="scientific">Cacopsylla melanoneura</name>
    <dbReference type="NCBI Taxonomy" id="428564"/>
    <lineage>
        <taxon>Eukaryota</taxon>
        <taxon>Metazoa</taxon>
        <taxon>Ecdysozoa</taxon>
        <taxon>Arthropoda</taxon>
        <taxon>Hexapoda</taxon>
        <taxon>Insecta</taxon>
        <taxon>Pterygota</taxon>
        <taxon>Neoptera</taxon>
        <taxon>Paraneoptera</taxon>
        <taxon>Hemiptera</taxon>
        <taxon>Sternorrhyncha</taxon>
        <taxon>Psylloidea</taxon>
        <taxon>Psyllidae</taxon>
        <taxon>Psyllinae</taxon>
        <taxon>Cacopsylla</taxon>
    </lineage>
</organism>
<dbReference type="AlphaFoldDB" id="A0A8D8TQP1"/>
<evidence type="ECO:0000313" key="1">
    <source>
        <dbReference type="EMBL" id="CAG6689666.1"/>
    </source>
</evidence>